<protein>
    <recommendedName>
        <fullName evidence="10">65-kDa microtubule-associated protein 5</fullName>
    </recommendedName>
</protein>
<comment type="similarity">
    <text evidence="2">Belongs to the MAP65/ASE1 family.</text>
</comment>
<evidence type="ECO:0000256" key="1">
    <source>
        <dbReference type="ARBA" id="ARBA00004245"/>
    </source>
</evidence>
<accession>A0ABQ8DMB8</accession>
<evidence type="ECO:0000256" key="4">
    <source>
        <dbReference type="ARBA" id="ARBA00023054"/>
    </source>
</evidence>
<proteinExistence type="inferred from homology"/>
<dbReference type="PANTHER" id="PTHR19321:SF4">
    <property type="entry name" value="65-KDA MICROTUBULE-ASSOCIATED PROTEIN 5"/>
    <property type="match status" value="1"/>
</dbReference>
<keyword evidence="5" id="KW-0963">Cytoplasm</keyword>
<keyword evidence="5" id="KW-0206">Cytoskeleton</keyword>
<gene>
    <name evidence="8" type="ORF">HID58_016236</name>
</gene>
<dbReference type="Proteomes" id="UP000824890">
    <property type="component" value="Unassembled WGS sequence"/>
</dbReference>
<dbReference type="InterPro" id="IPR007145">
    <property type="entry name" value="MAP65_Ase1_PRC1"/>
</dbReference>
<evidence type="ECO:0000256" key="7">
    <source>
        <dbReference type="SAM" id="MobiDB-lite"/>
    </source>
</evidence>
<evidence type="ECO:0008006" key="10">
    <source>
        <dbReference type="Google" id="ProtNLM"/>
    </source>
</evidence>
<organism evidence="8 9">
    <name type="scientific">Brassica napus</name>
    <name type="common">Rape</name>
    <dbReference type="NCBI Taxonomy" id="3708"/>
    <lineage>
        <taxon>Eukaryota</taxon>
        <taxon>Viridiplantae</taxon>
        <taxon>Streptophyta</taxon>
        <taxon>Embryophyta</taxon>
        <taxon>Tracheophyta</taxon>
        <taxon>Spermatophyta</taxon>
        <taxon>Magnoliopsida</taxon>
        <taxon>eudicotyledons</taxon>
        <taxon>Gunneridae</taxon>
        <taxon>Pentapetalae</taxon>
        <taxon>rosids</taxon>
        <taxon>malvids</taxon>
        <taxon>Brassicales</taxon>
        <taxon>Brassicaceae</taxon>
        <taxon>Brassiceae</taxon>
        <taxon>Brassica</taxon>
    </lineage>
</organism>
<evidence type="ECO:0000256" key="5">
    <source>
        <dbReference type="ARBA" id="ARBA00023212"/>
    </source>
</evidence>
<keyword evidence="3" id="KW-0493">Microtubule</keyword>
<dbReference type="EMBL" id="JAGKQM010000004">
    <property type="protein sequence ID" value="KAH0930509.1"/>
    <property type="molecule type" value="Genomic_DNA"/>
</dbReference>
<evidence type="ECO:0000313" key="9">
    <source>
        <dbReference type="Proteomes" id="UP000824890"/>
    </source>
</evidence>
<dbReference type="Gene3D" id="1.20.58.1520">
    <property type="match status" value="1"/>
</dbReference>
<name>A0ABQ8DMB8_BRANA</name>
<evidence type="ECO:0000256" key="3">
    <source>
        <dbReference type="ARBA" id="ARBA00022701"/>
    </source>
</evidence>
<sequence length="625" mass="70959">MSLSSSSTCTSLLQELQIIWDEIGEGYSERDKMLLELEQECLDIYNKKVDKTRKHRAELQRSLAQSEAEIATLVSALGEQVSFSKKEGSLKEQISSVKPVLEELMVKKDMRWKEVSEIVTQIAEISSNIAGNDSLVSSGFEVDGSDLTKRKLDELRAHLQDLRSEKVYRRQQQRQRFDAASEHRVLRLTPIKPAAVRLQKVNSYISAVHELSEILSFDFSKALSNVHKSLTGASKSISNDTLARLTELVESLRKERRQRLLKLQGLGRNMQELWSLMETPTDERRRFDNLSILLSVQADDALGKGCLGLDIVREAEDEVNRLNALKSSKMKELVLKRHCELEEICREVHMDFNSDAARQSLINLIGSVTKVSFAGDADLSGILESLDEQIEKAKEEALSRKEILDKVEKLKHAKEEEKWLDDYEKDENRFSAVRGAHKNLKRAEKARSLISKIPGEYPFGLVFNNLFSFHSKILIIINSSTRGQFLPAETQKLIVRSMIDGLTTKVKAWEKERGVPFLCDKHPLLQTLEEEIVLRAQREEEKRQFREQKRLQGQLATEKEAKYGSKSAKKKPLGQSLNTDNVTKTPLGRRVGTTPGRSGVKDYRESGRGNATAIPLNYVALQKED</sequence>
<keyword evidence="4 6" id="KW-0175">Coiled coil</keyword>
<feature type="compositionally biased region" description="Polar residues" evidence="7">
    <location>
        <begin position="575"/>
        <end position="584"/>
    </location>
</feature>
<comment type="caution">
    <text evidence="8">The sequence shown here is derived from an EMBL/GenBank/DDBJ whole genome shotgun (WGS) entry which is preliminary data.</text>
</comment>
<feature type="coiled-coil region" evidence="6">
    <location>
        <begin position="42"/>
        <end position="76"/>
    </location>
</feature>
<feature type="coiled-coil region" evidence="6">
    <location>
        <begin position="376"/>
        <end position="403"/>
    </location>
</feature>
<dbReference type="PANTHER" id="PTHR19321">
    <property type="entry name" value="PROTEIN REGULATOR OF CYTOKINESIS 1 PRC1-RELATED"/>
    <property type="match status" value="1"/>
</dbReference>
<evidence type="ECO:0000256" key="2">
    <source>
        <dbReference type="ARBA" id="ARBA00006187"/>
    </source>
</evidence>
<reference evidence="8 9" key="1">
    <citation type="submission" date="2021-05" db="EMBL/GenBank/DDBJ databases">
        <title>Genome Assembly of Synthetic Allotetraploid Brassica napus Reveals Homoeologous Exchanges between Subgenomes.</title>
        <authorList>
            <person name="Davis J.T."/>
        </authorList>
    </citation>
    <scope>NUCLEOTIDE SEQUENCE [LARGE SCALE GENOMIC DNA]</scope>
    <source>
        <strain evidence="9">cv. Da-Ae</strain>
        <tissue evidence="8">Seedling</tissue>
    </source>
</reference>
<keyword evidence="9" id="KW-1185">Reference proteome</keyword>
<evidence type="ECO:0000313" key="8">
    <source>
        <dbReference type="EMBL" id="KAH0930509.1"/>
    </source>
</evidence>
<feature type="region of interest" description="Disordered" evidence="7">
    <location>
        <begin position="544"/>
        <end position="611"/>
    </location>
</feature>
<comment type="subcellular location">
    <subcellularLocation>
        <location evidence="1">Cytoplasm</location>
        <location evidence="1">Cytoskeleton</location>
    </subcellularLocation>
</comment>
<dbReference type="Pfam" id="PF03999">
    <property type="entry name" value="MAP65_ASE1"/>
    <property type="match status" value="2"/>
</dbReference>
<evidence type="ECO:0000256" key="6">
    <source>
        <dbReference type="SAM" id="Coils"/>
    </source>
</evidence>